<dbReference type="EC" id="3.2.1.101" evidence="4 10"/>
<feature type="region of interest" description="Disordered" evidence="11">
    <location>
        <begin position="398"/>
        <end position="436"/>
    </location>
</feature>
<dbReference type="InterPro" id="IPR014480">
    <property type="entry name" value="Mannan-1_6-alpha_mannosidase"/>
</dbReference>
<evidence type="ECO:0000256" key="6">
    <source>
        <dbReference type="ARBA" id="ARBA00022801"/>
    </source>
</evidence>
<proteinExistence type="inferred from homology"/>
<dbReference type="AlphaFoldDB" id="A0A2B7XIB3"/>
<dbReference type="GO" id="GO:0016052">
    <property type="term" value="P:carbohydrate catabolic process"/>
    <property type="evidence" value="ECO:0007669"/>
    <property type="project" value="InterPro"/>
</dbReference>
<comment type="catalytic activity">
    <reaction evidence="1 10">
        <text>Random hydrolysis of (1-&gt;6)-alpha-D-mannosidic linkages in unbranched (1-&gt;6)-mannans.</text>
        <dbReference type="EC" id="3.2.1.101"/>
    </reaction>
</comment>
<dbReference type="GO" id="GO:0012505">
    <property type="term" value="C:endomembrane system"/>
    <property type="evidence" value="ECO:0007669"/>
    <property type="project" value="UniProtKB-SubCell"/>
</dbReference>
<dbReference type="Proteomes" id="UP000224080">
    <property type="component" value="Unassembled WGS sequence"/>
</dbReference>
<keyword evidence="14" id="KW-1185">Reference proteome</keyword>
<accession>A0A2B7XIB3</accession>
<gene>
    <name evidence="13" type="ORF">GX51_01259</name>
</gene>
<dbReference type="GO" id="GO:0009272">
    <property type="term" value="P:fungal-type cell wall biogenesis"/>
    <property type="evidence" value="ECO:0007669"/>
    <property type="project" value="TreeGrafter"/>
</dbReference>
<feature type="compositionally biased region" description="Acidic residues" evidence="11">
    <location>
        <begin position="361"/>
        <end position="380"/>
    </location>
</feature>
<dbReference type="EMBL" id="PDNC01000009">
    <property type="protein sequence ID" value="PGH08432.1"/>
    <property type="molecule type" value="Genomic_DNA"/>
</dbReference>
<keyword evidence="5 12" id="KW-0732">Signal</keyword>
<dbReference type="GO" id="GO:0008496">
    <property type="term" value="F:mannan endo-1,6-alpha-mannosidase activity"/>
    <property type="evidence" value="ECO:0007669"/>
    <property type="project" value="UniProtKB-UniRule"/>
</dbReference>
<dbReference type="FunFam" id="1.50.10.20:FF:000006">
    <property type="entry name" value="Mannan endo-1,6-alpha-mannosidase"/>
    <property type="match status" value="1"/>
</dbReference>
<comment type="subcellular location">
    <subcellularLocation>
        <location evidence="2">Endomembrane system</location>
    </subcellularLocation>
</comment>
<comment type="similarity">
    <text evidence="3 10">Belongs to the glycosyl hydrolase 76 family.</text>
</comment>
<evidence type="ECO:0000256" key="11">
    <source>
        <dbReference type="SAM" id="MobiDB-lite"/>
    </source>
</evidence>
<dbReference type="InterPro" id="IPR005198">
    <property type="entry name" value="Glyco_hydro_76"/>
</dbReference>
<dbReference type="InterPro" id="IPR008928">
    <property type="entry name" value="6-hairpin_glycosidase_sf"/>
</dbReference>
<keyword evidence="9 10" id="KW-0326">Glycosidase</keyword>
<dbReference type="Pfam" id="PF03663">
    <property type="entry name" value="Glyco_hydro_76"/>
    <property type="match status" value="1"/>
</dbReference>
<keyword evidence="8" id="KW-0325">Glycoprotein</keyword>
<evidence type="ECO:0000256" key="4">
    <source>
        <dbReference type="ARBA" id="ARBA00012350"/>
    </source>
</evidence>
<evidence type="ECO:0000256" key="5">
    <source>
        <dbReference type="ARBA" id="ARBA00022729"/>
    </source>
</evidence>
<dbReference type="PANTHER" id="PTHR12145">
    <property type="entry name" value="MANNAN ENDO-1,6-ALPHA-MANNOSIDASE DCW1"/>
    <property type="match status" value="1"/>
</dbReference>
<organism evidence="13 14">
    <name type="scientific">Blastomyces parvus</name>
    <dbReference type="NCBI Taxonomy" id="2060905"/>
    <lineage>
        <taxon>Eukaryota</taxon>
        <taxon>Fungi</taxon>
        <taxon>Dikarya</taxon>
        <taxon>Ascomycota</taxon>
        <taxon>Pezizomycotina</taxon>
        <taxon>Eurotiomycetes</taxon>
        <taxon>Eurotiomycetidae</taxon>
        <taxon>Onygenales</taxon>
        <taxon>Ajellomycetaceae</taxon>
        <taxon>Blastomyces</taxon>
    </lineage>
</organism>
<evidence type="ECO:0000313" key="14">
    <source>
        <dbReference type="Proteomes" id="UP000224080"/>
    </source>
</evidence>
<feature type="region of interest" description="Disordered" evidence="11">
    <location>
        <begin position="359"/>
        <end position="380"/>
    </location>
</feature>
<name>A0A2B7XIB3_9EURO</name>
<protein>
    <recommendedName>
        <fullName evidence="4 10">Mannan endo-1,6-alpha-mannosidase</fullName>
        <ecNumber evidence="4 10">3.2.1.101</ecNumber>
    </recommendedName>
</protein>
<evidence type="ECO:0000256" key="7">
    <source>
        <dbReference type="ARBA" id="ARBA00023136"/>
    </source>
</evidence>
<feature type="compositionally biased region" description="Polar residues" evidence="11">
    <location>
        <begin position="409"/>
        <end position="426"/>
    </location>
</feature>
<evidence type="ECO:0000256" key="10">
    <source>
        <dbReference type="PIRNR" id="PIRNR016302"/>
    </source>
</evidence>
<comment type="caution">
    <text evidence="13">The sequence shown here is derived from an EMBL/GenBank/DDBJ whole genome shotgun (WGS) entry which is preliminary data.</text>
</comment>
<evidence type="ECO:0000256" key="12">
    <source>
        <dbReference type="SAM" id="SignalP"/>
    </source>
</evidence>
<dbReference type="Gene3D" id="1.50.10.20">
    <property type="match status" value="1"/>
</dbReference>
<dbReference type="STRING" id="2060905.A0A2B7XIB3"/>
<keyword evidence="6 10" id="KW-0378">Hydrolase</keyword>
<evidence type="ECO:0000256" key="1">
    <source>
        <dbReference type="ARBA" id="ARBA00001452"/>
    </source>
</evidence>
<keyword evidence="7" id="KW-0472">Membrane</keyword>
<reference evidence="13 14" key="1">
    <citation type="submission" date="2017-10" db="EMBL/GenBank/DDBJ databases">
        <title>Comparative genomics in systemic dimorphic fungi from Ajellomycetaceae.</title>
        <authorList>
            <person name="Munoz J.F."/>
            <person name="Mcewen J.G."/>
            <person name="Clay O.K."/>
            <person name="Cuomo C.A."/>
        </authorList>
    </citation>
    <scope>NUCLEOTIDE SEQUENCE [LARGE SCALE GENOMIC DNA]</scope>
    <source>
        <strain evidence="13 14">UAMH130</strain>
    </source>
</reference>
<evidence type="ECO:0000256" key="9">
    <source>
        <dbReference type="ARBA" id="ARBA00023295"/>
    </source>
</evidence>
<evidence type="ECO:0000256" key="2">
    <source>
        <dbReference type="ARBA" id="ARBA00004308"/>
    </source>
</evidence>
<dbReference type="PANTHER" id="PTHR12145:SF41">
    <property type="entry name" value="MANNAN ENDO-1,6-ALPHA-MANNOSIDASE"/>
    <property type="match status" value="1"/>
</dbReference>
<dbReference type="OrthoDB" id="4187847at2759"/>
<evidence type="ECO:0000256" key="3">
    <source>
        <dbReference type="ARBA" id="ARBA00009699"/>
    </source>
</evidence>
<dbReference type="SUPFAM" id="SSF48208">
    <property type="entry name" value="Six-hairpin glycosidases"/>
    <property type="match status" value="1"/>
</dbReference>
<feature type="signal peptide" evidence="12">
    <location>
        <begin position="1"/>
        <end position="23"/>
    </location>
</feature>
<dbReference type="PIRSF" id="PIRSF016302">
    <property type="entry name" value="Man_a_manosd"/>
    <property type="match status" value="1"/>
</dbReference>
<evidence type="ECO:0000313" key="13">
    <source>
        <dbReference type="EMBL" id="PGH08432.1"/>
    </source>
</evidence>
<sequence length="466" mass="51007">MKVDKFWAVLAATAGFGISVVNADDDDLHVGSLDATKAAATAVARGAVRFYRGNEPGESPGILPDPYTWWHSAVLFGTLVDYWHITGDSSYNDMTKQGLLAQTGENRDYQPVNQSAGLSNDDQAQWGLAALSAAESSFDARSDEWAGFARLVFQNQVRRWNDEKCGGGLNWRVNTFSEGHSVKNSMSNGAFFELSSRLARYTQNETYAEWAEKAWDWMSGIGLITNDFKVFDAANGDTDCKEINELQWSVNAGSLLSGAAHMYNMTNGDSTWKSRVEGLFEGANIFFKRDIMFEPACEPREKCDIEQKTFKAILSRALRTTVQLAPFMNDLVLPKVEASAREAVDECENENGYQMCSYDWVDTDNDRNDDDDDADDEDDETLGEQLSTLQIVLAKLAGMGEGPPPGRHSSPSNSPGRENSRGTPTNGAPPSVSSPNAASSVMVLGIRQWSAILGMAGLAAMLENVM</sequence>
<evidence type="ECO:0000256" key="8">
    <source>
        <dbReference type="ARBA" id="ARBA00023180"/>
    </source>
</evidence>
<feature type="chain" id="PRO_5012812429" description="Mannan endo-1,6-alpha-mannosidase" evidence="12">
    <location>
        <begin position="24"/>
        <end position="466"/>
    </location>
</feature>